<comment type="caution">
    <text evidence="1">The sequence shown here is derived from an EMBL/GenBank/DDBJ whole genome shotgun (WGS) entry which is preliminary data.</text>
</comment>
<dbReference type="Proteomes" id="UP000321049">
    <property type="component" value="Unassembled WGS sequence"/>
</dbReference>
<evidence type="ECO:0000313" key="1">
    <source>
        <dbReference type="EMBL" id="GEM00063.1"/>
    </source>
</evidence>
<protein>
    <submittedName>
        <fullName evidence="1">Uncharacterized protein</fullName>
    </submittedName>
</protein>
<organism evidence="1 2">
    <name type="scientific">Cellulomonas terrae</name>
    <dbReference type="NCBI Taxonomy" id="311234"/>
    <lineage>
        <taxon>Bacteria</taxon>
        <taxon>Bacillati</taxon>
        <taxon>Actinomycetota</taxon>
        <taxon>Actinomycetes</taxon>
        <taxon>Micrococcales</taxon>
        <taxon>Cellulomonadaceae</taxon>
        <taxon>Cellulomonas</taxon>
    </lineage>
</organism>
<dbReference type="AlphaFoldDB" id="A0A511JPW6"/>
<accession>A0A511JPW6</accession>
<reference evidence="1 2" key="1">
    <citation type="submission" date="2019-07" db="EMBL/GenBank/DDBJ databases">
        <title>Whole genome shotgun sequence of Cellulomonas terrae NBRC 100819.</title>
        <authorList>
            <person name="Hosoyama A."/>
            <person name="Uohara A."/>
            <person name="Ohji S."/>
            <person name="Ichikawa N."/>
        </authorList>
    </citation>
    <scope>NUCLEOTIDE SEQUENCE [LARGE SCALE GENOMIC DNA]</scope>
    <source>
        <strain evidence="1 2">NBRC 100819</strain>
    </source>
</reference>
<name>A0A511JPW6_9CELL</name>
<evidence type="ECO:0000313" key="2">
    <source>
        <dbReference type="Proteomes" id="UP000321049"/>
    </source>
</evidence>
<sequence length="339" mass="36968">MRGRLGLFRTGHYRGRQLPFGYVAAVETPYVRRAEPDELRLAASHLEELADAAQAYVVDESVLVADGSVAAEERADSRYDGKWGLGSEMVCIEVVPRVAAIADHLRGLAALTGTPGVSLSISSLVRPTLEALATLSWLYEDGIGGRERIRRRFNLRLVSLAQEENLANMLGKSDGRFQRTIDDIATGADNHGFRFNAPTTTKRGIVHPGRLGPPVPTGEALITRLAAPASQTIDVGGLVYRRTSAVVHGQMHGFHPFLLSDTPSTVPGALRAEFGLPFAWFCILTSSVLGALNASMWRVLEHYGRNPDDWADVSQAAIDQWVAWLAETNTFESTSDPRH</sequence>
<gene>
    <name evidence="1" type="ORF">CTE05_36090</name>
</gene>
<keyword evidence="2" id="KW-1185">Reference proteome</keyword>
<dbReference type="EMBL" id="BJWH01000026">
    <property type="protein sequence ID" value="GEM00063.1"/>
    <property type="molecule type" value="Genomic_DNA"/>
</dbReference>
<proteinExistence type="predicted"/>